<dbReference type="GO" id="GO:0006355">
    <property type="term" value="P:regulation of DNA-templated transcription"/>
    <property type="evidence" value="ECO:0007669"/>
    <property type="project" value="InterPro"/>
</dbReference>
<evidence type="ECO:0000313" key="1">
    <source>
        <dbReference type="EMBL" id="ADU23903.1"/>
    </source>
</evidence>
<name>E6UJQ7_RUMA7</name>
<dbReference type="Gene3D" id="1.10.10.10">
    <property type="entry name" value="Winged helix-like DNA-binding domain superfamily/Winged helix DNA-binding domain"/>
    <property type="match status" value="1"/>
</dbReference>
<geneLocation type="plasmid" evidence="1 2">
    <name>pRUMAL01</name>
</geneLocation>
<dbReference type="RefSeq" id="WP_013483453.1">
    <property type="nucleotide sequence ID" value="NC_014824.1"/>
</dbReference>
<dbReference type="KEGG" id="ral:Rumal_3455"/>
<dbReference type="GO" id="GO:0003677">
    <property type="term" value="F:DNA binding"/>
    <property type="evidence" value="ECO:0007669"/>
    <property type="project" value="InterPro"/>
</dbReference>
<dbReference type="Proteomes" id="UP000006919">
    <property type="component" value="Plasmid pRUMAL01"/>
</dbReference>
<reference evidence="2" key="1">
    <citation type="journal article" date="2011" name="J. Bacteriol.">
        <title>Complete genome of the cellulolytic ruminal bacterium Ruminococcus albus 7.</title>
        <authorList>
            <person name="Suen G."/>
            <person name="Stevenson D.M."/>
            <person name="Bruce D.C."/>
            <person name="Chertkov O."/>
            <person name="Copeland A."/>
            <person name="Cheng J.F."/>
            <person name="Detter C."/>
            <person name="Detter J.C."/>
            <person name="Goodwin L.A."/>
            <person name="Han C.S."/>
            <person name="Hauser L.J."/>
            <person name="Ivanova N.N."/>
            <person name="Kyrpides N.C."/>
            <person name="Land M.L."/>
            <person name="Lapidus A."/>
            <person name="Lucas S."/>
            <person name="Ovchinnikova G."/>
            <person name="Pitluck S."/>
            <person name="Tapia R."/>
            <person name="Woyke T."/>
            <person name="Boyum J."/>
            <person name="Mead D."/>
            <person name="Weimer P.J."/>
        </authorList>
    </citation>
    <scope>NUCLEOTIDE SEQUENCE [LARGE SCALE GENOMIC DNA]</scope>
    <source>
        <strain evidence="2">ATCC 27210 / DSM 20455 / JCM 14654 / NCDO 2250 / 7</strain>
        <plasmid evidence="2">pRUMAL01</plasmid>
    </source>
</reference>
<evidence type="ECO:0000313" key="2">
    <source>
        <dbReference type="Proteomes" id="UP000006919"/>
    </source>
</evidence>
<protein>
    <recommendedName>
        <fullName evidence="3">OmpR/PhoB-type domain-containing protein</fullName>
    </recommendedName>
</protein>
<gene>
    <name evidence="1" type="ordered locus">Rumal_3455</name>
</gene>
<dbReference type="eggNOG" id="COG0745">
    <property type="taxonomic scope" value="Bacteria"/>
</dbReference>
<dbReference type="AlphaFoldDB" id="E6UJQ7"/>
<dbReference type="EMBL" id="CP002404">
    <property type="protein sequence ID" value="ADU23903.1"/>
    <property type="molecule type" value="Genomic_DNA"/>
</dbReference>
<dbReference type="SUPFAM" id="SSF46894">
    <property type="entry name" value="C-terminal effector domain of the bipartite response regulators"/>
    <property type="match status" value="1"/>
</dbReference>
<dbReference type="InterPro" id="IPR016032">
    <property type="entry name" value="Sig_transdc_resp-reg_C-effctor"/>
</dbReference>
<proteinExistence type="predicted"/>
<accession>E6UJQ7</accession>
<dbReference type="HOGENOM" id="CLU_482230_0_0_9"/>
<dbReference type="InterPro" id="IPR036388">
    <property type="entry name" value="WH-like_DNA-bd_sf"/>
</dbReference>
<sequence length="565" mass="64748">MSKLIFDSHKYFDFDTQLLYTDGIPKEEALTGIPFRILEYLANNSPLPLSCDRIRQECWENDNGTGDVPYHISVLREYIEDIKIKGTRKYTYIVTRDKKYYCSIKLTSDFISDGTNSFITDELECDNNSVDYLISPLDYCKQRGIKGFLDSGLAPQVLIKNLKNKTNIYILTTTGANLITALSSDFIADSLVHGTSFTILLPNKYSEFINDVADTETPYDKELSRDAFATQFENIIKTIKREVLKAQNLSNQSTVGSVYIGCAFTYLRQTIIMGINETEVWGYQSMTMPPARTINGTTSFVFSGNINENTIAKRTYNYINALIDEAKHRLSFFEVTELINPSTFNFGLEKTNARTYWESLYRKADINMKIHMQYEDELIEVAAQHPLNHGEPDSEFKERLNFAFELYNKLRKGNRRVGIYIPGSVHTANGIQDQYSLSLAGVKYLTKLGIPIESLLGDEYNQKYKGENGVYNSADECYVASQIFLNGKYKYIHVVCSPNQMLRKQLFYISFGVIPLFHTVPNNNSAHDLIYELFEAIPDVIYNDHTWQDDDSPNAIRTRNERKPK</sequence>
<dbReference type="OrthoDB" id="9782395at2"/>
<evidence type="ECO:0008006" key="3">
    <source>
        <dbReference type="Google" id="ProtNLM"/>
    </source>
</evidence>
<organism evidence="1 2">
    <name type="scientific">Ruminococcus albus (strain ATCC 27210 / DSM 20455 / JCM 14654 / NCDO 2250 / 7)</name>
    <dbReference type="NCBI Taxonomy" id="697329"/>
    <lineage>
        <taxon>Bacteria</taxon>
        <taxon>Bacillati</taxon>
        <taxon>Bacillota</taxon>
        <taxon>Clostridia</taxon>
        <taxon>Eubacteriales</taxon>
        <taxon>Oscillospiraceae</taxon>
        <taxon>Ruminococcus</taxon>
    </lineage>
</organism>
<keyword evidence="1" id="KW-0614">Plasmid</keyword>